<evidence type="ECO:0000313" key="1">
    <source>
        <dbReference type="EMBL" id="MFD2872887.1"/>
    </source>
</evidence>
<comment type="caution">
    <text evidence="1">The sequence shown here is derived from an EMBL/GenBank/DDBJ whole genome shotgun (WGS) entry which is preliminary data.</text>
</comment>
<reference evidence="2" key="1">
    <citation type="journal article" date="2019" name="Int. J. Syst. Evol. Microbiol.">
        <title>The Global Catalogue of Microorganisms (GCM) 10K type strain sequencing project: providing services to taxonomists for standard genome sequencing and annotation.</title>
        <authorList>
            <consortium name="The Broad Institute Genomics Platform"/>
            <consortium name="The Broad Institute Genome Sequencing Center for Infectious Disease"/>
            <person name="Wu L."/>
            <person name="Ma J."/>
        </authorList>
    </citation>
    <scope>NUCLEOTIDE SEQUENCE [LARGE SCALE GENOMIC DNA]</scope>
    <source>
        <strain evidence="2">KCTC 22437</strain>
    </source>
</reference>
<dbReference type="Proteomes" id="UP001597557">
    <property type="component" value="Unassembled WGS sequence"/>
</dbReference>
<name>A0ABW5YC77_9SPHI</name>
<dbReference type="PANTHER" id="PTHR30469:SF15">
    <property type="entry name" value="HLYD FAMILY OF SECRETION PROTEINS"/>
    <property type="match status" value="1"/>
</dbReference>
<dbReference type="SUPFAM" id="SSF111369">
    <property type="entry name" value="HlyD-like secretion proteins"/>
    <property type="match status" value="1"/>
</dbReference>
<proteinExistence type="predicted"/>
<protein>
    <submittedName>
        <fullName evidence="1">Efflux RND transporter periplasmic adaptor subunit</fullName>
    </submittedName>
</protein>
<accession>A0ABW5YC77</accession>
<dbReference type="Gene3D" id="1.10.287.470">
    <property type="entry name" value="Helix hairpin bin"/>
    <property type="match status" value="1"/>
</dbReference>
<dbReference type="Gene3D" id="2.40.420.20">
    <property type="match status" value="1"/>
</dbReference>
<dbReference type="RefSeq" id="WP_377185055.1">
    <property type="nucleotide sequence ID" value="NZ_JBHUPD010000002.1"/>
</dbReference>
<gene>
    <name evidence="1" type="ORF">ACFS5N_10445</name>
</gene>
<sequence length="365" mass="40646">MLKKLLLLLSLISLIACKKQRITYPRRIAIVQTVYASGKVMADSEYTVGALVSGTIVRKAVREGDQVHKGQVIYILRHTAPSAKMEAASTTLLNARENVSVNSRVLSDLKIAVQNADLKFSNDSLLYKRYENLWAQNIGTKMNLDNARTQYELSYNQKRSAREKYRSTMNDLQVTMKNAQSLAAGSRTELENYFIRAESSGTVYQLLKEQGEAVKMNEPVALLGRSGRRIIRLSVDQEDISQIKTDQLVLLKTDASGERIYQAKVSRIYPVMNEADQTFQVDALFTGGADPVYIHSSVEANIVIAKKNNCLTIPVTMLLPGDSIYVRENGRVITKPVKTGLRTVDEVEITHGVTPHTAIVAPLNQ</sequence>
<dbReference type="PROSITE" id="PS51257">
    <property type="entry name" value="PROKAR_LIPOPROTEIN"/>
    <property type="match status" value="1"/>
</dbReference>
<evidence type="ECO:0000313" key="2">
    <source>
        <dbReference type="Proteomes" id="UP001597557"/>
    </source>
</evidence>
<organism evidence="1 2">
    <name type="scientific">Mucilaginibacter ximonensis</name>
    <dbReference type="NCBI Taxonomy" id="538021"/>
    <lineage>
        <taxon>Bacteria</taxon>
        <taxon>Pseudomonadati</taxon>
        <taxon>Bacteroidota</taxon>
        <taxon>Sphingobacteriia</taxon>
        <taxon>Sphingobacteriales</taxon>
        <taxon>Sphingobacteriaceae</taxon>
        <taxon>Mucilaginibacter</taxon>
    </lineage>
</organism>
<dbReference type="EMBL" id="JBHUPD010000002">
    <property type="protein sequence ID" value="MFD2872887.1"/>
    <property type="molecule type" value="Genomic_DNA"/>
</dbReference>
<dbReference type="PANTHER" id="PTHR30469">
    <property type="entry name" value="MULTIDRUG RESISTANCE PROTEIN MDTA"/>
    <property type="match status" value="1"/>
</dbReference>
<dbReference type="Gene3D" id="2.40.30.170">
    <property type="match status" value="1"/>
</dbReference>
<dbReference type="Gene3D" id="2.40.50.100">
    <property type="match status" value="1"/>
</dbReference>
<keyword evidence="2" id="KW-1185">Reference proteome</keyword>